<dbReference type="SUPFAM" id="SSF74653">
    <property type="entry name" value="TolA/TonB C-terminal domain"/>
    <property type="match status" value="1"/>
</dbReference>
<dbReference type="Gene3D" id="3.30.1150.10">
    <property type="match status" value="1"/>
</dbReference>
<accession>D9PIW4</accession>
<gene>
    <name evidence="1" type="ORF">LDC_1473</name>
</gene>
<dbReference type="Pfam" id="PF13103">
    <property type="entry name" value="TonB_2"/>
    <property type="match status" value="1"/>
</dbReference>
<sequence>MQSAPSGKVEIAPQVTKSITLSDDAPVKELKKIPAYANYYHVIRDKIRAKAFSYYDSSTTGEMYLVFTVSADGKLENLAVREGESTGSEFLRQIAIESIKDASPFPKFPERAKKNTNACNFLSPYHLKTTS</sequence>
<evidence type="ECO:0000313" key="1">
    <source>
        <dbReference type="EMBL" id="EFK96502.1"/>
    </source>
</evidence>
<dbReference type="EMBL" id="ADZX01000463">
    <property type="protein sequence ID" value="EFK96502.1"/>
    <property type="molecule type" value="Genomic_DNA"/>
</dbReference>
<name>D9PIW4_9ZZZZ</name>
<evidence type="ECO:0008006" key="2">
    <source>
        <dbReference type="Google" id="ProtNLM"/>
    </source>
</evidence>
<proteinExistence type="predicted"/>
<reference evidence="1" key="1">
    <citation type="submission" date="2010-07" db="EMBL/GenBank/DDBJ databases">
        <authorList>
            <consortium name="CONSOLIDER consortium CSD2007-00005"/>
            <person name="Guazzaroni M.-E."/>
            <person name="Richter M."/>
            <person name="Garcia-Salamanca A."/>
            <person name="Yarza P."/>
            <person name="Ferrer M."/>
        </authorList>
    </citation>
    <scope>NUCLEOTIDE SEQUENCE</scope>
</reference>
<protein>
    <recommendedName>
        <fullName evidence="2">TonB C-terminal domain-containing protein</fullName>
    </recommendedName>
</protein>
<comment type="caution">
    <text evidence="1">The sequence shown here is derived from an EMBL/GenBank/DDBJ whole genome shotgun (WGS) entry which is preliminary data.</text>
</comment>
<organism evidence="1">
    <name type="scientific">sediment metagenome</name>
    <dbReference type="NCBI Taxonomy" id="749907"/>
    <lineage>
        <taxon>unclassified sequences</taxon>
        <taxon>metagenomes</taxon>
        <taxon>ecological metagenomes</taxon>
    </lineage>
</organism>
<reference evidence="1" key="2">
    <citation type="journal article" date="2011" name="Microb. Ecol.">
        <title>Taxonomic and Functional Metagenomic Profiling of the Microbial Community in the Anoxic Sediment of a Sub-saline Shallow Lake (Laguna de Carrizo, Central Spain).</title>
        <authorList>
            <person name="Ferrer M."/>
            <person name="Guazzaroni M.E."/>
            <person name="Richter M."/>
            <person name="Garcia-Salamanca A."/>
            <person name="Yarza P."/>
            <person name="Suarez-Suarez A."/>
            <person name="Solano J."/>
            <person name="Alcaide M."/>
            <person name="van Dillewijn P."/>
            <person name="Molina-Henares M.A."/>
            <person name="Lopez-Cortes N."/>
            <person name="Al-Ramahi Y."/>
            <person name="Guerrero C."/>
            <person name="Acosta A."/>
            <person name="de Eugenio L.I."/>
            <person name="Martinez V."/>
            <person name="Marques S."/>
            <person name="Rojo F."/>
            <person name="Santero E."/>
            <person name="Genilloud O."/>
            <person name="Perez-Perez J."/>
            <person name="Rossello-Mora R."/>
            <person name="Ramos J.L."/>
        </authorList>
    </citation>
    <scope>NUCLEOTIDE SEQUENCE</scope>
</reference>
<dbReference type="AlphaFoldDB" id="D9PIW4"/>